<feature type="non-terminal residue" evidence="1">
    <location>
        <position position="205"/>
    </location>
</feature>
<name>X1B0Q9_9ZZZZ</name>
<organism evidence="1">
    <name type="scientific">marine sediment metagenome</name>
    <dbReference type="NCBI Taxonomy" id="412755"/>
    <lineage>
        <taxon>unclassified sequences</taxon>
        <taxon>metagenomes</taxon>
        <taxon>ecological metagenomes</taxon>
    </lineage>
</organism>
<reference evidence="1" key="1">
    <citation type="journal article" date="2014" name="Front. Microbiol.">
        <title>High frequency of phylogenetically diverse reductive dehalogenase-homologous genes in deep subseafloor sedimentary metagenomes.</title>
        <authorList>
            <person name="Kawai M."/>
            <person name="Futagami T."/>
            <person name="Toyoda A."/>
            <person name="Takaki Y."/>
            <person name="Nishi S."/>
            <person name="Hori S."/>
            <person name="Arai W."/>
            <person name="Tsubouchi T."/>
            <person name="Morono Y."/>
            <person name="Uchiyama I."/>
            <person name="Ito T."/>
            <person name="Fujiyama A."/>
            <person name="Inagaki F."/>
            <person name="Takami H."/>
        </authorList>
    </citation>
    <scope>NUCLEOTIDE SEQUENCE</scope>
    <source>
        <strain evidence="1">Expedition CK06-06</strain>
    </source>
</reference>
<evidence type="ECO:0000313" key="1">
    <source>
        <dbReference type="EMBL" id="GAG88505.1"/>
    </source>
</evidence>
<comment type="caution">
    <text evidence="1">The sequence shown here is derived from an EMBL/GenBank/DDBJ whole genome shotgun (WGS) entry which is preliminary data.</text>
</comment>
<protein>
    <submittedName>
        <fullName evidence="1">Uncharacterized protein</fullName>
    </submittedName>
</protein>
<gene>
    <name evidence="1" type="ORF">S01H4_24835</name>
</gene>
<dbReference type="AlphaFoldDB" id="X1B0Q9"/>
<accession>X1B0Q9</accession>
<sequence>MLDHILLDKDFDSREVDGFNTQLQPYELYKEETDSAWYPYGIEKLTYIGEPYMSYNYKLYESNPYGDPYNDQLNKLSNSFDFAFTYTDDLEFEGAEAILHDTGAWKDQRLEIDQLSYEIIATDEPNTYEDSLCTKQFDIPERQSLTQFYVLDNQYSKKIINENPDFSSNGLCVKDEVGAGNIEELIFQNAFGQNSLLLAQNQPLQ</sequence>
<proteinExistence type="predicted"/>
<dbReference type="EMBL" id="BART01011733">
    <property type="protein sequence ID" value="GAG88505.1"/>
    <property type="molecule type" value="Genomic_DNA"/>
</dbReference>